<dbReference type="Pfam" id="PF14523">
    <property type="entry name" value="Syntaxin_2"/>
    <property type="match status" value="1"/>
</dbReference>
<dbReference type="InterPro" id="IPR010989">
    <property type="entry name" value="SNARE"/>
</dbReference>
<keyword evidence="4" id="KW-0812">Transmembrane</keyword>
<dbReference type="InterPro" id="IPR004864">
    <property type="entry name" value="LEA_2"/>
</dbReference>
<keyword evidence="6" id="KW-1185">Reference proteome</keyword>
<feature type="domain" description="T-SNARE coiled-coil homology" evidence="5">
    <location>
        <begin position="266"/>
        <end position="328"/>
    </location>
</feature>
<evidence type="ECO:0000256" key="3">
    <source>
        <dbReference type="ARBA" id="ARBA00022927"/>
    </source>
</evidence>
<dbReference type="RefSeq" id="XP_010478651.1">
    <property type="nucleotide sequence ID" value="XM_010480349.2"/>
</dbReference>
<dbReference type="Gene3D" id="1.20.58.70">
    <property type="match status" value="1"/>
</dbReference>
<organism evidence="6 7">
    <name type="scientific">Camelina sativa</name>
    <name type="common">False flax</name>
    <name type="synonym">Myagrum sativum</name>
    <dbReference type="NCBI Taxonomy" id="90675"/>
    <lineage>
        <taxon>Eukaryota</taxon>
        <taxon>Viridiplantae</taxon>
        <taxon>Streptophyta</taxon>
        <taxon>Embryophyta</taxon>
        <taxon>Tracheophyta</taxon>
        <taxon>Spermatophyta</taxon>
        <taxon>Magnoliopsida</taxon>
        <taxon>eudicotyledons</taxon>
        <taxon>Gunneridae</taxon>
        <taxon>Pentapetalae</taxon>
        <taxon>rosids</taxon>
        <taxon>malvids</taxon>
        <taxon>Brassicales</taxon>
        <taxon>Brassicaceae</taxon>
        <taxon>Camelineae</taxon>
        <taxon>Camelina</taxon>
    </lineage>
</organism>
<evidence type="ECO:0000313" key="6">
    <source>
        <dbReference type="Proteomes" id="UP000694864"/>
    </source>
</evidence>
<protein>
    <submittedName>
        <fullName evidence="7">Syntaxin-24 isoform X1</fullName>
    </submittedName>
</protein>
<dbReference type="SMART" id="SM00397">
    <property type="entry name" value="t_SNARE"/>
    <property type="match status" value="1"/>
</dbReference>
<gene>
    <name evidence="7" type="primary">LOC104757597</name>
</gene>
<feature type="transmembrane region" description="Helical" evidence="4">
    <location>
        <begin position="336"/>
        <end position="357"/>
    </location>
</feature>
<evidence type="ECO:0000313" key="7">
    <source>
        <dbReference type="RefSeq" id="XP_010478651.1"/>
    </source>
</evidence>
<evidence type="ECO:0000256" key="1">
    <source>
        <dbReference type="ARBA" id="ARBA00009063"/>
    </source>
</evidence>
<dbReference type="PANTHER" id="PTHR19957:SF339">
    <property type="entry name" value="SYNTAXIN-22"/>
    <property type="match status" value="1"/>
</dbReference>
<evidence type="ECO:0000256" key="2">
    <source>
        <dbReference type="ARBA" id="ARBA00022448"/>
    </source>
</evidence>
<dbReference type="PANTHER" id="PTHR19957">
    <property type="entry name" value="SYNTAXIN"/>
    <property type="match status" value="1"/>
</dbReference>
<dbReference type="InterPro" id="IPR045242">
    <property type="entry name" value="Syntaxin"/>
</dbReference>
<dbReference type="SUPFAM" id="SSF47661">
    <property type="entry name" value="t-snare proteins"/>
    <property type="match status" value="1"/>
</dbReference>
<keyword evidence="4" id="KW-0472">Membrane</keyword>
<name>A0ABM0X034_CAMSA</name>
<reference evidence="6" key="1">
    <citation type="journal article" date="2014" name="Nat. Commun.">
        <title>The emerging biofuel crop Camelina sativa retains a highly undifferentiated hexaploid genome structure.</title>
        <authorList>
            <person name="Kagale S."/>
            <person name="Koh C."/>
            <person name="Nixon J."/>
            <person name="Bollina V."/>
            <person name="Clarke W.E."/>
            <person name="Tuteja R."/>
            <person name="Spillane C."/>
            <person name="Robinson S.J."/>
            <person name="Links M.G."/>
            <person name="Clarke C."/>
            <person name="Higgins E.E."/>
            <person name="Huebert T."/>
            <person name="Sharpe A.G."/>
            <person name="Parkin I.A."/>
        </authorList>
    </citation>
    <scope>NUCLEOTIDE SEQUENCE [LARGE SCALE GENOMIC DNA]</scope>
    <source>
        <strain evidence="6">cv. DH55</strain>
    </source>
</reference>
<accession>A0ABM0X034</accession>
<dbReference type="Pfam" id="PF03168">
    <property type="entry name" value="LEA_2"/>
    <property type="match status" value="1"/>
</dbReference>
<keyword evidence="3" id="KW-0653">Protein transport</keyword>
<dbReference type="GeneID" id="104757597"/>
<dbReference type="PROSITE" id="PS50192">
    <property type="entry name" value="T_SNARE"/>
    <property type="match status" value="1"/>
</dbReference>
<dbReference type="CDD" id="cd15840">
    <property type="entry name" value="SNARE_Qa"/>
    <property type="match status" value="1"/>
</dbReference>
<dbReference type="Gene3D" id="1.20.5.110">
    <property type="match status" value="1"/>
</dbReference>
<comment type="similarity">
    <text evidence="1">Belongs to the syntaxin family.</text>
</comment>
<evidence type="ECO:0000256" key="4">
    <source>
        <dbReference type="SAM" id="Phobius"/>
    </source>
</evidence>
<keyword evidence="4" id="KW-1133">Transmembrane helix</keyword>
<dbReference type="InterPro" id="IPR006011">
    <property type="entry name" value="Syntaxin_N"/>
</dbReference>
<reference evidence="7" key="2">
    <citation type="submission" date="2025-08" db="UniProtKB">
        <authorList>
            <consortium name="RefSeq"/>
        </authorList>
    </citation>
    <scope>IDENTIFICATION</scope>
    <source>
        <tissue evidence="7">Leaf</tissue>
    </source>
</reference>
<evidence type="ECO:0000259" key="5">
    <source>
        <dbReference type="PROSITE" id="PS50192"/>
    </source>
</evidence>
<sequence length="359" mass="40492">MVRSNNVKFQVYDAELTHFNFEDKNNYLDYNLTLNLSIRNSKSSIGIHYDRFEANVYYMNHRLGAVPVPSFYQGSKNTTVLKALFEGQNLVLLDDKGRNKFEDDRKSGVYRIDVKMSIGCRIMVLHLVTWPMKPIVHCHLKVPLALGSSNSTGGHKTRLHIMQLVKDTSAKLKEASETDHGRDVAQSKKIADAKLAKDFETVLKEYQKAQHIAAARETSYTPFDSKENLSSSEVDSDYNRSQEQRVLMESNRQEFVLLDNEISFNEAVIEEREQGIQEVQQQIGEVNEIFRDLAVLVEDQGAMINDIGSHAENAYSATAQGKSHLLKASKTQGSNSSLMCLLMVIFGIILLIVIIVLTA</sequence>
<dbReference type="InterPro" id="IPR000727">
    <property type="entry name" value="T_SNARE_dom"/>
</dbReference>
<proteinExistence type="inferred from homology"/>
<dbReference type="Proteomes" id="UP000694864">
    <property type="component" value="Chromosome 17"/>
</dbReference>
<keyword evidence="2" id="KW-0813">Transport</keyword>
<dbReference type="Pfam" id="PF05739">
    <property type="entry name" value="SNARE"/>
    <property type="match status" value="1"/>
</dbReference>